<dbReference type="SMART" id="SM00086">
    <property type="entry name" value="PAC"/>
    <property type="match status" value="1"/>
</dbReference>
<name>M3A9X7_9PROT</name>
<evidence type="ECO:0000256" key="1">
    <source>
        <dbReference type="ARBA" id="ARBA00000085"/>
    </source>
</evidence>
<evidence type="ECO:0000256" key="2">
    <source>
        <dbReference type="ARBA" id="ARBA00012438"/>
    </source>
</evidence>
<dbReference type="PROSITE" id="PS50109">
    <property type="entry name" value="HIS_KIN"/>
    <property type="match status" value="1"/>
</dbReference>
<evidence type="ECO:0000259" key="7">
    <source>
        <dbReference type="PROSITE" id="PS50109"/>
    </source>
</evidence>
<dbReference type="InterPro" id="IPR052162">
    <property type="entry name" value="Sensor_kinase/Photoreceptor"/>
</dbReference>
<dbReference type="InterPro" id="IPR004358">
    <property type="entry name" value="Sig_transdc_His_kin-like_C"/>
</dbReference>
<feature type="domain" description="Histidine kinase" evidence="7">
    <location>
        <begin position="257"/>
        <end position="470"/>
    </location>
</feature>
<accession>M3A9X7</accession>
<dbReference type="Gene3D" id="3.30.565.10">
    <property type="entry name" value="Histidine kinase-like ATPase, C-terminal domain"/>
    <property type="match status" value="1"/>
</dbReference>
<dbReference type="InterPro" id="IPR035965">
    <property type="entry name" value="PAS-like_dom_sf"/>
</dbReference>
<dbReference type="PROSITE" id="PS50112">
    <property type="entry name" value="PAS"/>
    <property type="match status" value="1"/>
</dbReference>
<dbReference type="InterPro" id="IPR036097">
    <property type="entry name" value="HisK_dim/P_sf"/>
</dbReference>
<dbReference type="SUPFAM" id="SSF55874">
    <property type="entry name" value="ATPase domain of HSP90 chaperone/DNA topoisomerase II/histidine kinase"/>
    <property type="match status" value="1"/>
</dbReference>
<dbReference type="Pfam" id="PF00512">
    <property type="entry name" value="HisKA"/>
    <property type="match status" value="1"/>
</dbReference>
<dbReference type="InterPro" id="IPR003661">
    <property type="entry name" value="HisK_dim/P_dom"/>
</dbReference>
<dbReference type="EMBL" id="AONQ01000031">
    <property type="protein sequence ID" value="EME69568.1"/>
    <property type="molecule type" value="Genomic_DNA"/>
</dbReference>
<dbReference type="PANTHER" id="PTHR43304:SF1">
    <property type="entry name" value="PAC DOMAIN-CONTAINING PROTEIN"/>
    <property type="match status" value="1"/>
</dbReference>
<keyword evidence="4" id="KW-0808">Transferase</keyword>
<dbReference type="FunFam" id="3.30.565.10:FF:000006">
    <property type="entry name" value="Sensor histidine kinase WalK"/>
    <property type="match status" value="1"/>
</dbReference>
<dbReference type="SMART" id="SM00387">
    <property type="entry name" value="HATPase_c"/>
    <property type="match status" value="1"/>
</dbReference>
<keyword evidence="5" id="KW-0418">Kinase</keyword>
<sequence>MDAVGSGENRFRDNMVRRLATMPLNVLFVGGSVFAVVVAELVAASVSLMMIGHVPPVVWVGAFFAPLVVAPAELAVLVAVIGRLRDETTRRRQAERDLLDDSSRRRQVEAELHANEAKLRAMFEMSPLGMVRTTPDGAFLEANPAFLGMVGYSLEDLRALSYWDLTPVRFAEDAVRLLDSLEREGHFGPYEKEYIHKDGRRIPVRLSGVLITGGDGEGYVWSIIENITESRMVERTLTAKSEELARSNADLEQFAFIASHDLREPLRMVSAYMGLLERHFGPMVGAEGAEYIAYAKEGAQRMDRLVLDLLEFSRVGRMEEAPEPVPLDEVLDGVLANLSPTLAECGAQVGRPAPLPAIPAVRGEMAQVLQNLIGNAVKYRDPSRPLVIEVSARQEPGQWVVAVADNGIGIAPEYRERIFRIFQRLHTRERFEGTGVGLAICKRIVERHGGRIWVDSVPGEGAIFSFSLPA</sequence>
<dbReference type="eggNOG" id="COG4251">
    <property type="taxonomic scope" value="Bacteria"/>
</dbReference>
<gene>
    <name evidence="9" type="ORF">H261_12559</name>
</gene>
<dbReference type="Pfam" id="PF13426">
    <property type="entry name" value="PAS_9"/>
    <property type="match status" value="1"/>
</dbReference>
<dbReference type="SMART" id="SM00388">
    <property type="entry name" value="HisKA"/>
    <property type="match status" value="1"/>
</dbReference>
<dbReference type="PRINTS" id="PR00344">
    <property type="entry name" value="BCTRLSENSOR"/>
</dbReference>
<organism evidence="9 10">
    <name type="scientific">Paramagnetospirillum caucaseum</name>
    <dbReference type="NCBI Taxonomy" id="1244869"/>
    <lineage>
        <taxon>Bacteria</taxon>
        <taxon>Pseudomonadati</taxon>
        <taxon>Pseudomonadota</taxon>
        <taxon>Alphaproteobacteria</taxon>
        <taxon>Rhodospirillales</taxon>
        <taxon>Magnetospirillaceae</taxon>
        <taxon>Paramagnetospirillum</taxon>
    </lineage>
</organism>
<dbReference type="GO" id="GO:0000155">
    <property type="term" value="F:phosphorelay sensor kinase activity"/>
    <property type="evidence" value="ECO:0007669"/>
    <property type="project" value="InterPro"/>
</dbReference>
<proteinExistence type="predicted"/>
<dbReference type="InterPro" id="IPR003594">
    <property type="entry name" value="HATPase_dom"/>
</dbReference>
<dbReference type="CDD" id="cd00130">
    <property type="entry name" value="PAS"/>
    <property type="match status" value="1"/>
</dbReference>
<dbReference type="Gene3D" id="3.30.450.20">
    <property type="entry name" value="PAS domain"/>
    <property type="match status" value="1"/>
</dbReference>
<dbReference type="InterPro" id="IPR000014">
    <property type="entry name" value="PAS"/>
</dbReference>
<feature type="transmembrane region" description="Helical" evidence="6">
    <location>
        <begin position="24"/>
        <end position="51"/>
    </location>
</feature>
<keyword evidence="6" id="KW-0812">Transmembrane</keyword>
<evidence type="ECO:0000256" key="5">
    <source>
        <dbReference type="ARBA" id="ARBA00022777"/>
    </source>
</evidence>
<dbReference type="SUPFAM" id="SSF55785">
    <property type="entry name" value="PYP-like sensor domain (PAS domain)"/>
    <property type="match status" value="1"/>
</dbReference>
<keyword evidence="10" id="KW-1185">Reference proteome</keyword>
<evidence type="ECO:0000256" key="4">
    <source>
        <dbReference type="ARBA" id="ARBA00022679"/>
    </source>
</evidence>
<keyword evidence="3" id="KW-0597">Phosphoprotein</keyword>
<dbReference type="Proteomes" id="UP000011744">
    <property type="component" value="Unassembled WGS sequence"/>
</dbReference>
<evidence type="ECO:0000256" key="3">
    <source>
        <dbReference type="ARBA" id="ARBA00022553"/>
    </source>
</evidence>
<dbReference type="PANTHER" id="PTHR43304">
    <property type="entry name" value="PHYTOCHROME-LIKE PROTEIN CPH1"/>
    <property type="match status" value="1"/>
</dbReference>
<comment type="catalytic activity">
    <reaction evidence="1">
        <text>ATP + protein L-histidine = ADP + protein N-phospho-L-histidine.</text>
        <dbReference type="EC" id="2.7.13.3"/>
    </reaction>
</comment>
<protein>
    <recommendedName>
        <fullName evidence="2">histidine kinase</fullName>
        <ecNumber evidence="2">2.7.13.3</ecNumber>
    </recommendedName>
</protein>
<dbReference type="PATRIC" id="fig|1244869.3.peg.2535"/>
<dbReference type="InterPro" id="IPR005467">
    <property type="entry name" value="His_kinase_dom"/>
</dbReference>
<dbReference type="Pfam" id="PF02518">
    <property type="entry name" value="HATPase_c"/>
    <property type="match status" value="1"/>
</dbReference>
<reference evidence="9 10" key="1">
    <citation type="journal article" date="2014" name="Genome Announc.">
        <title>Draft Genome Sequence of Magnetospirillum sp. Strain SO-1, a Freshwater Magnetotactic Bacterium Isolated from the Ol'khovka River, Russia.</title>
        <authorList>
            <person name="Grouzdev D.S."/>
            <person name="Dziuba M.V."/>
            <person name="Sukhacheva M.S."/>
            <person name="Mardanov A.V."/>
            <person name="Beletskiy A.V."/>
            <person name="Kuznetsov B.B."/>
            <person name="Skryabin K.G."/>
        </authorList>
    </citation>
    <scope>NUCLEOTIDE SEQUENCE [LARGE SCALE GENOMIC DNA]</scope>
    <source>
        <strain evidence="9 10">SO-1</strain>
    </source>
</reference>
<dbReference type="InterPro" id="IPR001610">
    <property type="entry name" value="PAC"/>
</dbReference>
<dbReference type="SUPFAM" id="SSF47384">
    <property type="entry name" value="Homodimeric domain of signal transducing histidine kinase"/>
    <property type="match status" value="1"/>
</dbReference>
<dbReference type="CDD" id="cd16921">
    <property type="entry name" value="HATPase_FilI-like"/>
    <property type="match status" value="1"/>
</dbReference>
<dbReference type="NCBIfam" id="TIGR00229">
    <property type="entry name" value="sensory_box"/>
    <property type="match status" value="1"/>
</dbReference>
<dbReference type="EC" id="2.7.13.3" evidence="2"/>
<dbReference type="Gene3D" id="1.10.287.130">
    <property type="match status" value="1"/>
</dbReference>
<dbReference type="SMART" id="SM00091">
    <property type="entry name" value="PAS"/>
    <property type="match status" value="1"/>
</dbReference>
<dbReference type="InterPro" id="IPR036890">
    <property type="entry name" value="HATPase_C_sf"/>
</dbReference>
<dbReference type="STRING" id="1244869.H261_12559"/>
<evidence type="ECO:0000313" key="10">
    <source>
        <dbReference type="Proteomes" id="UP000011744"/>
    </source>
</evidence>
<keyword evidence="6" id="KW-1133">Transmembrane helix</keyword>
<keyword evidence="6" id="KW-0472">Membrane</keyword>
<dbReference type="AlphaFoldDB" id="M3A9X7"/>
<evidence type="ECO:0000259" key="8">
    <source>
        <dbReference type="PROSITE" id="PS50112"/>
    </source>
</evidence>
<evidence type="ECO:0000313" key="9">
    <source>
        <dbReference type="EMBL" id="EME69568.1"/>
    </source>
</evidence>
<evidence type="ECO:0000256" key="6">
    <source>
        <dbReference type="SAM" id="Phobius"/>
    </source>
</evidence>
<feature type="transmembrane region" description="Helical" evidence="6">
    <location>
        <begin position="57"/>
        <end position="82"/>
    </location>
</feature>
<comment type="caution">
    <text evidence="9">The sequence shown here is derived from an EMBL/GenBank/DDBJ whole genome shotgun (WGS) entry which is preliminary data.</text>
</comment>
<dbReference type="CDD" id="cd00082">
    <property type="entry name" value="HisKA"/>
    <property type="match status" value="1"/>
</dbReference>
<feature type="domain" description="PAS" evidence="8">
    <location>
        <begin position="115"/>
        <end position="157"/>
    </location>
</feature>